<dbReference type="InterPro" id="IPR015315">
    <property type="entry name" value="DUF1963"/>
</dbReference>
<dbReference type="InterPro" id="IPR035948">
    <property type="entry name" value="YwqG-like_sf"/>
</dbReference>
<organism evidence="1 2">
    <name type="scientific">Embleya hyalina</name>
    <dbReference type="NCBI Taxonomy" id="516124"/>
    <lineage>
        <taxon>Bacteria</taxon>
        <taxon>Bacillati</taxon>
        <taxon>Actinomycetota</taxon>
        <taxon>Actinomycetes</taxon>
        <taxon>Kitasatosporales</taxon>
        <taxon>Streptomycetaceae</taxon>
        <taxon>Embleya</taxon>
    </lineage>
</organism>
<gene>
    <name evidence="1" type="ORF">EHYA_00807</name>
</gene>
<keyword evidence="2" id="KW-1185">Reference proteome</keyword>
<dbReference type="EMBL" id="BIFH01000013">
    <property type="protein sequence ID" value="GCD93164.1"/>
    <property type="molecule type" value="Genomic_DNA"/>
</dbReference>
<dbReference type="Pfam" id="PF09234">
    <property type="entry name" value="DUF1963"/>
    <property type="match status" value="1"/>
</dbReference>
<dbReference type="AlphaFoldDB" id="A0A401YEX8"/>
<evidence type="ECO:0000313" key="1">
    <source>
        <dbReference type="EMBL" id="GCD93164.1"/>
    </source>
</evidence>
<protein>
    <recommendedName>
        <fullName evidence="3">DUF1963 domain-containing protein</fullName>
    </recommendedName>
</protein>
<accession>A0A401YEX8</accession>
<reference evidence="1 2" key="1">
    <citation type="submission" date="2018-12" db="EMBL/GenBank/DDBJ databases">
        <title>Draft genome sequence of Embleya hyalina NBRC 13850T.</title>
        <authorList>
            <person name="Komaki H."/>
            <person name="Hosoyama A."/>
            <person name="Kimura A."/>
            <person name="Ichikawa N."/>
            <person name="Tamura T."/>
        </authorList>
    </citation>
    <scope>NUCLEOTIDE SEQUENCE [LARGE SCALE GENOMIC DNA]</scope>
    <source>
        <strain evidence="1 2">NBRC 13850</strain>
    </source>
</reference>
<name>A0A401YEX8_9ACTN</name>
<comment type="caution">
    <text evidence="1">The sequence shown here is derived from an EMBL/GenBank/DDBJ whole genome shotgun (WGS) entry which is preliminary data.</text>
</comment>
<sequence length="227" mass="24616">MMPVMVTARRIEGFSPTGRPISTPTTKFGGRPVWLTGPQWPISAAWDRPMRFVCQIELGPVLGAAGRGKVAYVFVTHADHGEDFFDPDVIDPDEGENAVIVQPGGDHAGPVRPLATGPGLYGDDGAAVEFTADLRPVDEPVSLTSGELEALPTADRDRYVERVDGDKIGGTPLFFQGDQWPDGGPWRLLLQLDSNWVPFRLHLGAAPRLFAFVSEDGTRGRLLVQDS</sequence>
<evidence type="ECO:0008006" key="3">
    <source>
        <dbReference type="Google" id="ProtNLM"/>
    </source>
</evidence>
<dbReference type="Gene3D" id="2.30.320.10">
    <property type="entry name" value="YwqG-like"/>
    <property type="match status" value="1"/>
</dbReference>
<dbReference type="Proteomes" id="UP000286931">
    <property type="component" value="Unassembled WGS sequence"/>
</dbReference>
<evidence type="ECO:0000313" key="2">
    <source>
        <dbReference type="Proteomes" id="UP000286931"/>
    </source>
</evidence>
<proteinExistence type="predicted"/>
<dbReference type="SUPFAM" id="SSF103032">
    <property type="entry name" value="Hypothetical protein YwqG"/>
    <property type="match status" value="1"/>
</dbReference>